<dbReference type="VEuPathDB" id="VectorBase:SSCA009162"/>
<dbReference type="Proteomes" id="UP000616769">
    <property type="component" value="Unassembled WGS sequence"/>
</dbReference>
<sequence>MKSSNHSDILCKSRNFSPPKKNFDSVDYQQQLIDNLIRRMMTNLTVSQFMSFGNTADDFLDNGFFRCASDKNHPGKKCM</sequence>
<proteinExistence type="predicted"/>
<reference evidence="1 2" key="1">
    <citation type="journal article" date="2015" name="Parasit. Vectors">
        <title>Draft genome of the scabies mite.</title>
        <authorList>
            <person name="Rider S.D.Jr."/>
            <person name="Morgan M.S."/>
            <person name="Arlian L.G."/>
        </authorList>
    </citation>
    <scope>NUCLEOTIDE SEQUENCE [LARGE SCALE GENOMIC DNA]</scope>
    <source>
        <strain evidence="1">Arlian Lab</strain>
    </source>
</reference>
<evidence type="ECO:0000313" key="2">
    <source>
        <dbReference type="Proteomes" id="UP000616769"/>
    </source>
</evidence>
<comment type="caution">
    <text evidence="1">The sequence shown here is derived from an EMBL/GenBank/DDBJ whole genome shotgun (WGS) entry which is preliminary data.</text>
</comment>
<organism evidence="1 2">
    <name type="scientific">Sarcoptes scabiei</name>
    <name type="common">Itch mite</name>
    <name type="synonym">Acarus scabiei</name>
    <dbReference type="NCBI Taxonomy" id="52283"/>
    <lineage>
        <taxon>Eukaryota</taxon>
        <taxon>Metazoa</taxon>
        <taxon>Ecdysozoa</taxon>
        <taxon>Arthropoda</taxon>
        <taxon>Chelicerata</taxon>
        <taxon>Arachnida</taxon>
        <taxon>Acari</taxon>
        <taxon>Acariformes</taxon>
        <taxon>Sarcoptiformes</taxon>
        <taxon>Astigmata</taxon>
        <taxon>Psoroptidia</taxon>
        <taxon>Sarcoptoidea</taxon>
        <taxon>Sarcoptidae</taxon>
        <taxon>Sarcoptinae</taxon>
        <taxon>Sarcoptes</taxon>
    </lineage>
</organism>
<dbReference type="AlphaFoldDB" id="A0A132A488"/>
<accession>A0A132A488</accession>
<protein>
    <submittedName>
        <fullName evidence="1">Uncharacterized protein</fullName>
    </submittedName>
</protein>
<dbReference type="EMBL" id="JXLN01010462">
    <property type="protein sequence ID" value="KPM05788.1"/>
    <property type="molecule type" value="Genomic_DNA"/>
</dbReference>
<name>A0A132A488_SARSC</name>
<dbReference type="OrthoDB" id="6508485at2759"/>
<gene>
    <name evidence="1" type="ORF">QR98_0042590</name>
</gene>
<evidence type="ECO:0000313" key="1">
    <source>
        <dbReference type="EMBL" id="KPM05788.1"/>
    </source>
</evidence>